<dbReference type="GO" id="GO:0005654">
    <property type="term" value="C:nucleoplasm"/>
    <property type="evidence" value="ECO:0007669"/>
    <property type="project" value="UniProtKB-SubCell"/>
</dbReference>
<dbReference type="InterPro" id="IPR019775">
    <property type="entry name" value="WD40_repeat_CS"/>
</dbReference>
<name>A0A7S0RRE2_9CHLO</name>
<evidence type="ECO:0000256" key="2">
    <source>
        <dbReference type="ARBA" id="ARBA00022552"/>
    </source>
</evidence>
<dbReference type="PANTHER" id="PTHR17605">
    <property type="entry name" value="RIBOSOME BIOGENESIS PROTEIN BOP1 BLOCK OF PROLIFERATION 1 PROTEIN"/>
    <property type="match status" value="1"/>
</dbReference>
<dbReference type="InterPro" id="IPR012953">
    <property type="entry name" value="BOP1_N_dom"/>
</dbReference>
<dbReference type="GO" id="GO:0000466">
    <property type="term" value="P:maturation of 5.8S rRNA from tricistronic rRNA transcript (SSU-rRNA, 5.8S rRNA, LSU-rRNA)"/>
    <property type="evidence" value="ECO:0007669"/>
    <property type="project" value="UniProtKB-UniRule"/>
</dbReference>
<feature type="compositionally biased region" description="Basic residues" evidence="8">
    <location>
        <begin position="1"/>
        <end position="11"/>
    </location>
</feature>
<evidence type="ECO:0000256" key="5">
    <source>
        <dbReference type="ARBA" id="ARBA00023242"/>
    </source>
</evidence>
<dbReference type="InterPro" id="IPR028598">
    <property type="entry name" value="BOP1/Erb1"/>
</dbReference>
<dbReference type="PROSITE" id="PS50082">
    <property type="entry name" value="WD_REPEATS_2"/>
    <property type="match status" value="1"/>
</dbReference>
<reference evidence="10" key="1">
    <citation type="submission" date="2021-01" db="EMBL/GenBank/DDBJ databases">
        <authorList>
            <person name="Corre E."/>
            <person name="Pelletier E."/>
            <person name="Niang G."/>
            <person name="Scheremetjew M."/>
            <person name="Finn R."/>
            <person name="Kale V."/>
            <person name="Holt S."/>
            <person name="Cochrane G."/>
            <person name="Meng A."/>
            <person name="Brown T."/>
            <person name="Cohen L."/>
        </authorList>
    </citation>
    <scope>NUCLEOTIDE SEQUENCE</scope>
    <source>
        <strain evidence="10">SAG 11-49</strain>
    </source>
</reference>
<evidence type="ECO:0000313" key="10">
    <source>
        <dbReference type="EMBL" id="CAD8684062.1"/>
    </source>
</evidence>
<keyword evidence="2 6" id="KW-0698">rRNA processing</keyword>
<dbReference type="SUPFAM" id="SSF50978">
    <property type="entry name" value="WD40 repeat-like"/>
    <property type="match status" value="1"/>
</dbReference>
<feature type="compositionally biased region" description="Basic and acidic residues" evidence="8">
    <location>
        <begin position="88"/>
        <end position="104"/>
    </location>
</feature>
<dbReference type="GO" id="GO:0070545">
    <property type="term" value="C:PeBoW complex"/>
    <property type="evidence" value="ECO:0007669"/>
    <property type="project" value="TreeGrafter"/>
</dbReference>
<dbReference type="PROSITE" id="PS50294">
    <property type="entry name" value="WD_REPEATS_REGION"/>
    <property type="match status" value="1"/>
</dbReference>
<dbReference type="Pfam" id="PF08145">
    <property type="entry name" value="BOP1NT"/>
    <property type="match status" value="1"/>
</dbReference>
<evidence type="ECO:0000256" key="8">
    <source>
        <dbReference type="SAM" id="MobiDB-lite"/>
    </source>
</evidence>
<dbReference type="InterPro" id="IPR036322">
    <property type="entry name" value="WD40_repeat_dom_sf"/>
</dbReference>
<feature type="domain" description="BOP1 N-terminal" evidence="9">
    <location>
        <begin position="142"/>
        <end position="404"/>
    </location>
</feature>
<proteinExistence type="inferred from homology"/>
<accession>A0A7S0RRE2</accession>
<feature type="compositionally biased region" description="Acidic residues" evidence="8">
    <location>
        <begin position="105"/>
        <end position="127"/>
    </location>
</feature>
<comment type="subcellular location">
    <subcellularLocation>
        <location evidence="6">Nucleus</location>
        <location evidence="6">Nucleolus</location>
    </subcellularLocation>
    <subcellularLocation>
        <location evidence="6">Nucleus</location>
        <location evidence="6">Nucleoplasm</location>
    </subcellularLocation>
</comment>
<organism evidence="10">
    <name type="scientific">Chlamydomonas leiostraca</name>
    <dbReference type="NCBI Taxonomy" id="1034604"/>
    <lineage>
        <taxon>Eukaryota</taxon>
        <taxon>Viridiplantae</taxon>
        <taxon>Chlorophyta</taxon>
        <taxon>core chlorophytes</taxon>
        <taxon>Chlorophyceae</taxon>
        <taxon>CS clade</taxon>
        <taxon>Chlamydomonadales</taxon>
        <taxon>Chlamydomonadaceae</taxon>
        <taxon>Chlamydomonas</taxon>
    </lineage>
</organism>
<dbReference type="Pfam" id="PF00400">
    <property type="entry name" value="WD40"/>
    <property type="match status" value="4"/>
</dbReference>
<sequence>MPPRATGKRGKQPPPLEESDGSEEEPLELVPDGDELQLDDDSDEDAVVTSGSEEEGDEEGPSGDEDDEEEEGDGEVREAMLDYMATAERARRDEDLAAARREGGESEEEDEEEGRPEDPGSDSSEDEREQRNTIGDVPLEWYKDEDHIGYDKEGLKLIKSQRKDKLDALLDRNDSRKAMRTIYDEYNDEEITLTKEELRMIMAIRKGHFPSVEVNPYEPYVDWFTREREVMPINDAPIPKRRFIPSKHEEAKIVKLVRAIRKGWLKTSEQKEKAKEPEVYLLWGDDGQAGEGSAKTGVGLSYIPPAKPKLPGHAESYNPPKEYIPTEEEVAGYELMDPEDRPKIVPRAYNSLREVPMYPNFIKDMFERCLDLYLCPRVRKKRMFIDPETLVPKLPKPQDLQPFPTSLAITYEGHAGKVRCVAPDASGQWLASGSDDGTLRVWEVASGRCMATHNLGTPVHSVAWCPAPGVRLLSAAAGNRVFIMAPAIGTQELREASEQALSQALEAAQGSGCAGASGAAPADGQLASWSGSGSKGVEIMHRFNVKYVTWHARGDYFASVAPTGNTQAVLVHQLSKGVSQAPFRKNKGRVTRVLFHPTKPFFFVAAGNHVRVYNLAKQALAKKLMGGSGQASCLAVHPSGDHVLVGSDDKRLAWYDLDLSDKPYKALRYHSAALRGAAFHRTYPLFASAADDGTAHVFHGMVYSDLVTNPLLVPLKVLRGHTITDYEGVTDCAWHPTQPWLFTAGADGTCCLYCN</sequence>
<comment type="similarity">
    <text evidence="6">Belongs to the WD repeat BOP1/ERB1 family.</text>
</comment>
<evidence type="ECO:0000259" key="9">
    <source>
        <dbReference type="SMART" id="SM01035"/>
    </source>
</evidence>
<dbReference type="InterPro" id="IPR001680">
    <property type="entry name" value="WD40_rpt"/>
</dbReference>
<keyword evidence="5 6" id="KW-0539">Nucleus</keyword>
<dbReference type="SMART" id="SM00320">
    <property type="entry name" value="WD40"/>
    <property type="match status" value="7"/>
</dbReference>
<keyword evidence="4" id="KW-0677">Repeat</keyword>
<protein>
    <recommendedName>
        <fullName evidence="6">Ribosome biogenesis protein BOP1 homolog</fullName>
    </recommendedName>
</protein>
<comment type="function">
    <text evidence="6">Required for maturation of ribosomal RNAs and formation of the large ribosomal subunit.</text>
</comment>
<feature type="compositionally biased region" description="Acidic residues" evidence="8">
    <location>
        <begin position="17"/>
        <end position="73"/>
    </location>
</feature>
<dbReference type="FunFam" id="2.130.10.10:FF:000061">
    <property type="entry name" value="Ribosome biogenesis protein BOP1 homolog"/>
    <property type="match status" value="1"/>
</dbReference>
<dbReference type="InterPro" id="IPR015943">
    <property type="entry name" value="WD40/YVTN_repeat-like_dom_sf"/>
</dbReference>
<evidence type="ECO:0000256" key="1">
    <source>
        <dbReference type="ARBA" id="ARBA00022517"/>
    </source>
</evidence>
<keyword evidence="1 6" id="KW-0690">Ribosome biogenesis</keyword>
<gene>
    <name evidence="10" type="ORF">CLEI1391_LOCUS11565</name>
</gene>
<evidence type="ECO:0000256" key="4">
    <source>
        <dbReference type="ARBA" id="ARBA00022737"/>
    </source>
</evidence>
<keyword evidence="3 7" id="KW-0853">WD repeat</keyword>
<dbReference type="PROSITE" id="PS00678">
    <property type="entry name" value="WD_REPEATS_1"/>
    <property type="match status" value="1"/>
</dbReference>
<evidence type="ECO:0000256" key="7">
    <source>
        <dbReference type="PROSITE-ProRule" id="PRU00221"/>
    </source>
</evidence>
<dbReference type="AlphaFoldDB" id="A0A7S0RRE2"/>
<dbReference type="GO" id="GO:0043021">
    <property type="term" value="F:ribonucleoprotein complex binding"/>
    <property type="evidence" value="ECO:0007669"/>
    <property type="project" value="UniProtKB-UniRule"/>
</dbReference>
<dbReference type="EMBL" id="HBFB01020613">
    <property type="protein sequence ID" value="CAD8684062.1"/>
    <property type="molecule type" value="Transcribed_RNA"/>
</dbReference>
<dbReference type="PANTHER" id="PTHR17605:SF0">
    <property type="entry name" value="RIBOSOME BIOGENESIS PROTEIN BOP1"/>
    <property type="match status" value="1"/>
</dbReference>
<feature type="repeat" description="WD" evidence="7">
    <location>
        <begin position="411"/>
        <end position="452"/>
    </location>
</feature>
<dbReference type="CDD" id="cd00200">
    <property type="entry name" value="WD40"/>
    <property type="match status" value="1"/>
</dbReference>
<dbReference type="GO" id="GO:0000463">
    <property type="term" value="P:maturation of LSU-rRNA from tricistronic rRNA transcript (SSU-rRNA, 5.8S rRNA, LSU-rRNA)"/>
    <property type="evidence" value="ECO:0007669"/>
    <property type="project" value="UniProtKB-UniRule"/>
</dbReference>
<dbReference type="HAMAP" id="MF_03027">
    <property type="entry name" value="BOP1"/>
    <property type="match status" value="1"/>
</dbReference>
<dbReference type="Gene3D" id="2.130.10.10">
    <property type="entry name" value="YVTN repeat-like/Quinoprotein amine dehydrogenase"/>
    <property type="match status" value="1"/>
</dbReference>
<evidence type="ECO:0000256" key="3">
    <source>
        <dbReference type="ARBA" id="ARBA00022574"/>
    </source>
</evidence>
<feature type="region of interest" description="Disordered" evidence="8">
    <location>
        <begin position="1"/>
        <end position="136"/>
    </location>
</feature>
<dbReference type="GO" id="GO:0030687">
    <property type="term" value="C:preribosome, large subunit precursor"/>
    <property type="evidence" value="ECO:0007669"/>
    <property type="project" value="UniProtKB-UniRule"/>
</dbReference>
<dbReference type="SMART" id="SM01035">
    <property type="entry name" value="BOP1NT"/>
    <property type="match status" value="1"/>
</dbReference>
<evidence type="ECO:0000256" key="6">
    <source>
        <dbReference type="HAMAP-Rule" id="MF_03027"/>
    </source>
</evidence>